<dbReference type="SUPFAM" id="SSF54189">
    <property type="entry name" value="Ribosomal proteins S24e, L23 and L15e"/>
    <property type="match status" value="1"/>
</dbReference>
<dbReference type="InterPro" id="IPR012677">
    <property type="entry name" value="Nucleotide-bd_a/b_plait_sf"/>
</dbReference>
<keyword evidence="4" id="KW-0694">RNA-binding</keyword>
<proteinExistence type="inferred from homology"/>
<dbReference type="GO" id="GO:0005840">
    <property type="term" value="C:ribosome"/>
    <property type="evidence" value="ECO:0007669"/>
    <property type="project" value="UniProtKB-KW"/>
</dbReference>
<name>A0A2H9PCI0_9BACT</name>
<organism evidence="5 6">
    <name type="scientific">Candidatus Desantisbacteria bacterium CG_4_10_14_0_8_um_filter_39_17</name>
    <dbReference type="NCBI Taxonomy" id="1974542"/>
    <lineage>
        <taxon>Bacteria</taxon>
        <taxon>Candidatus Desantisiibacteriota</taxon>
    </lineage>
</organism>
<gene>
    <name evidence="4" type="primary">rplW</name>
    <name evidence="5" type="ORF">COY51_01505</name>
</gene>
<evidence type="ECO:0000256" key="2">
    <source>
        <dbReference type="ARBA" id="ARBA00022980"/>
    </source>
</evidence>
<dbReference type="Gene3D" id="3.30.70.330">
    <property type="match status" value="1"/>
</dbReference>
<evidence type="ECO:0000313" key="6">
    <source>
        <dbReference type="Proteomes" id="UP000234145"/>
    </source>
</evidence>
<comment type="function">
    <text evidence="4">One of the early assembly proteins it binds 23S rRNA. One of the proteins that surrounds the polypeptide exit tunnel on the outside of the ribosome. Forms the main docking site for trigger factor binding to the ribosome.</text>
</comment>
<keyword evidence="2 4" id="KW-0689">Ribosomal protein</keyword>
<keyword evidence="3 4" id="KW-0687">Ribonucleoprotein</keyword>
<dbReference type="Pfam" id="PF00276">
    <property type="entry name" value="Ribosomal_L23"/>
    <property type="match status" value="1"/>
</dbReference>
<keyword evidence="4" id="KW-0699">rRNA-binding</keyword>
<evidence type="ECO:0000313" key="5">
    <source>
        <dbReference type="EMBL" id="PIZ16941.1"/>
    </source>
</evidence>
<dbReference type="HAMAP" id="MF_01369_B">
    <property type="entry name" value="Ribosomal_uL23_B"/>
    <property type="match status" value="1"/>
</dbReference>
<dbReference type="PANTHER" id="PTHR11620">
    <property type="entry name" value="60S RIBOSOMAL PROTEIN L23A"/>
    <property type="match status" value="1"/>
</dbReference>
<dbReference type="NCBIfam" id="NF004363">
    <property type="entry name" value="PRK05738.2-4"/>
    <property type="match status" value="1"/>
</dbReference>
<dbReference type="GO" id="GO:1990904">
    <property type="term" value="C:ribonucleoprotein complex"/>
    <property type="evidence" value="ECO:0007669"/>
    <property type="project" value="UniProtKB-KW"/>
</dbReference>
<comment type="similarity">
    <text evidence="1 4">Belongs to the universal ribosomal protein uL23 family.</text>
</comment>
<evidence type="ECO:0000256" key="1">
    <source>
        <dbReference type="ARBA" id="ARBA00006700"/>
    </source>
</evidence>
<dbReference type="InterPro" id="IPR013025">
    <property type="entry name" value="Ribosomal_uL23-like"/>
</dbReference>
<dbReference type="GO" id="GO:0006412">
    <property type="term" value="P:translation"/>
    <property type="evidence" value="ECO:0007669"/>
    <property type="project" value="UniProtKB-UniRule"/>
</dbReference>
<comment type="subunit">
    <text evidence="4">Part of the 50S ribosomal subunit. Contacts protein L29, and trigger factor when it is bound to the ribosome.</text>
</comment>
<dbReference type="Proteomes" id="UP000234145">
    <property type="component" value="Unassembled WGS sequence"/>
</dbReference>
<dbReference type="AlphaFoldDB" id="A0A2H9PCI0"/>
<dbReference type="EMBL" id="PFMS01000029">
    <property type="protein sequence ID" value="PIZ16941.1"/>
    <property type="molecule type" value="Genomic_DNA"/>
</dbReference>
<sequence>MILALVILVSIIAIIGIIYFRKKKEVEEIKPQKPEPELSREKVTPILAAKANIIKGILNTEKTRGLKQKENKYTFEVDRNANKIEIMKAVESLYKVKAMKINTLIMHGKKRRVRYEVGKRPDWKKAIATLRIGDRIESLE</sequence>
<comment type="caution">
    <text evidence="5">The sequence shown here is derived from an EMBL/GenBank/DDBJ whole genome shotgun (WGS) entry which is preliminary data.</text>
</comment>
<protein>
    <recommendedName>
        <fullName evidence="4">Large ribosomal subunit protein uL23</fullName>
    </recommendedName>
</protein>
<dbReference type="GO" id="GO:0019843">
    <property type="term" value="F:rRNA binding"/>
    <property type="evidence" value="ECO:0007669"/>
    <property type="project" value="UniProtKB-UniRule"/>
</dbReference>
<accession>A0A2H9PCI0</accession>
<dbReference type="GO" id="GO:0003735">
    <property type="term" value="F:structural constituent of ribosome"/>
    <property type="evidence" value="ECO:0007669"/>
    <property type="project" value="InterPro"/>
</dbReference>
<reference evidence="6" key="1">
    <citation type="submission" date="2017-09" db="EMBL/GenBank/DDBJ databases">
        <title>Depth-based differentiation of microbial function through sediment-hosted aquifers and enrichment of novel symbionts in the deep terrestrial subsurface.</title>
        <authorList>
            <person name="Probst A.J."/>
            <person name="Ladd B."/>
            <person name="Jarett J.K."/>
            <person name="Geller-Mcgrath D.E."/>
            <person name="Sieber C.M.K."/>
            <person name="Emerson J.B."/>
            <person name="Anantharaman K."/>
            <person name="Thomas B.C."/>
            <person name="Malmstrom R."/>
            <person name="Stieglmeier M."/>
            <person name="Klingl A."/>
            <person name="Woyke T."/>
            <person name="Ryan C.M."/>
            <person name="Banfield J.F."/>
        </authorList>
    </citation>
    <scope>NUCLEOTIDE SEQUENCE [LARGE SCALE GENOMIC DNA]</scope>
</reference>
<dbReference type="InterPro" id="IPR012678">
    <property type="entry name" value="Ribosomal_uL23/eL15/eS24_sf"/>
</dbReference>
<evidence type="ECO:0000256" key="3">
    <source>
        <dbReference type="ARBA" id="ARBA00023274"/>
    </source>
</evidence>
<evidence type="ECO:0000256" key="4">
    <source>
        <dbReference type="HAMAP-Rule" id="MF_01369"/>
    </source>
</evidence>